<evidence type="ECO:0000256" key="2">
    <source>
        <dbReference type="ARBA" id="ARBA00023054"/>
    </source>
</evidence>
<evidence type="ECO:0000256" key="1">
    <source>
        <dbReference type="ARBA" id="ARBA00004173"/>
    </source>
</evidence>
<dbReference type="GO" id="GO:0031410">
    <property type="term" value="C:cytoplasmic vesicle"/>
    <property type="evidence" value="ECO:0007669"/>
    <property type="project" value="TreeGrafter"/>
</dbReference>
<evidence type="ECO:0000259" key="6">
    <source>
        <dbReference type="SMART" id="SM01424"/>
    </source>
</evidence>
<evidence type="ECO:0000256" key="4">
    <source>
        <dbReference type="SAM" id="Coils"/>
    </source>
</evidence>
<feature type="domain" description="HAP1 N-terminal" evidence="6">
    <location>
        <begin position="3"/>
        <end position="184"/>
    </location>
</feature>
<feature type="region of interest" description="Disordered" evidence="5">
    <location>
        <begin position="710"/>
        <end position="759"/>
    </location>
</feature>
<dbReference type="GO" id="GO:0005739">
    <property type="term" value="C:mitochondrion"/>
    <property type="evidence" value="ECO:0007669"/>
    <property type="project" value="UniProtKB-SubCell"/>
</dbReference>
<organism evidence="7 8">
    <name type="scientific">Acropora cervicornis</name>
    <name type="common">Staghorn coral</name>
    <dbReference type="NCBI Taxonomy" id="6130"/>
    <lineage>
        <taxon>Eukaryota</taxon>
        <taxon>Metazoa</taxon>
        <taxon>Cnidaria</taxon>
        <taxon>Anthozoa</taxon>
        <taxon>Hexacorallia</taxon>
        <taxon>Scleractinia</taxon>
        <taxon>Astrocoeniina</taxon>
        <taxon>Acroporidae</taxon>
        <taxon>Acropora</taxon>
    </lineage>
</organism>
<gene>
    <name evidence="7" type="ORF">P5673_024234</name>
</gene>
<feature type="compositionally biased region" description="Basic and acidic residues" evidence="5">
    <location>
        <begin position="217"/>
        <end position="232"/>
    </location>
</feature>
<accession>A0AAD9Q3U4</accession>
<feature type="compositionally biased region" description="Polar residues" evidence="5">
    <location>
        <begin position="363"/>
        <end position="372"/>
    </location>
</feature>
<protein>
    <submittedName>
        <fullName evidence="7">Trafficking kinesin-binding protein 1</fullName>
    </submittedName>
</protein>
<feature type="compositionally biased region" description="Acidic residues" evidence="5">
    <location>
        <begin position="345"/>
        <end position="358"/>
    </location>
</feature>
<comment type="subcellular location">
    <subcellularLocation>
        <location evidence="1">Mitochondrion</location>
    </subcellularLocation>
</comment>
<dbReference type="SMART" id="SM01424">
    <property type="entry name" value="HAP1_N"/>
    <property type="match status" value="1"/>
</dbReference>
<proteinExistence type="predicted"/>
<keyword evidence="8" id="KW-1185">Reference proteome</keyword>
<dbReference type="InterPro" id="IPR006933">
    <property type="entry name" value="HAP1_N"/>
</dbReference>
<feature type="compositionally biased region" description="Polar residues" evidence="5">
    <location>
        <begin position="260"/>
        <end position="276"/>
    </location>
</feature>
<dbReference type="GO" id="GO:0048311">
    <property type="term" value="P:mitochondrion distribution"/>
    <property type="evidence" value="ECO:0007669"/>
    <property type="project" value="TreeGrafter"/>
</dbReference>
<evidence type="ECO:0000313" key="7">
    <source>
        <dbReference type="EMBL" id="KAK2554235.1"/>
    </source>
</evidence>
<feature type="compositionally biased region" description="Basic and acidic residues" evidence="5">
    <location>
        <begin position="376"/>
        <end position="399"/>
    </location>
</feature>
<dbReference type="Proteomes" id="UP001249851">
    <property type="component" value="Unassembled WGS sequence"/>
</dbReference>
<dbReference type="GO" id="GO:0006605">
    <property type="term" value="P:protein targeting"/>
    <property type="evidence" value="ECO:0007669"/>
    <property type="project" value="TreeGrafter"/>
</dbReference>
<sequence>MKNDLLQKFLKDQELDEFYQLTNRSDEESRSSDGSCKDDSINSLQRKCDNLEKQNTHLILEALQLKEETASTEMKEQQLVLDCVNQLVEAKDQISELTDEISRKAEDNIRQQEEITHLINTVVDLQNRHKQLSVDNEDLQSLLNSSQVNQNQLKDKVEDLQDKYHECLEMLMENQREVKRLNSKIEADRGPGKKSYPSHPSVYDSRDSIALEIEESVKRDLTSQQEKREHTARVMKTVRAINTGRSSTRPKKQSSHQRQKASTTNNGPESLVNQSDDSSEESGGTMADSRPGSSVQGSVTLHQWKKLANPTLNLADERPGVHVQGQSADVEGTAETARERKESSDFDPDDHEFEEDEAIYMNISRTDSSSEASGAKQEEIDNERLEKAALSKGSEKEGSLKTPPAKTLPQNLGLMSLVGGSGLKKGVRDGGGILTHLLNSPSTSSPGNSSVGRVLADVLNKASKEASEKEPSRAESLRNLAKYFSEKEQGSNTSLDKVKSPPTITSQVITIPKTTSPGGGTLLSKIIGSSGISAGMSMPASITTTAKTDGIPTTTNSTSTSPSILTRSSLVRNSSGSNLLSLAQGAMADDATKRHSLDSSHLLKNTADTMDSSQGLDFSQLKFPTLRRRASSGDLQEMASSSSTLDEFGGTGLGARLYRSSSIGNMKDLSNDSLSGPSKDVSEGGFFGRLRRTPSIGSLTNLVQRSNLSASFPNTLDGSRQRSTSLESLPVFKPGESPPSPSKFDNDSPNFFGRKNAPSSSVETLSVASTGVGFPIGARLSGLSGVRGAWAQSGSKSVEIPTPPAVPQQAPLPKSEERLDKINKAFAFEDFGGLGLMSFFGRKSRDNR</sequence>
<comment type="caution">
    <text evidence="7">The sequence shown here is derived from an EMBL/GenBank/DDBJ whole genome shotgun (WGS) entry which is preliminary data.</text>
</comment>
<evidence type="ECO:0000313" key="8">
    <source>
        <dbReference type="Proteomes" id="UP001249851"/>
    </source>
</evidence>
<feature type="region of interest" description="Disordered" evidence="5">
    <location>
        <begin position="217"/>
        <end position="297"/>
    </location>
</feature>
<dbReference type="GO" id="GO:0017022">
    <property type="term" value="F:myosin binding"/>
    <property type="evidence" value="ECO:0007669"/>
    <property type="project" value="TreeGrafter"/>
</dbReference>
<feature type="region of interest" description="Disordered" evidence="5">
    <location>
        <begin position="316"/>
        <end position="412"/>
    </location>
</feature>
<keyword evidence="2 4" id="KW-0175">Coiled coil</keyword>
<feature type="region of interest" description="Disordered" evidence="5">
    <location>
        <begin position="795"/>
        <end position="814"/>
    </location>
</feature>
<feature type="region of interest" description="Disordered" evidence="5">
    <location>
        <begin position="184"/>
        <end position="205"/>
    </location>
</feature>
<evidence type="ECO:0000256" key="5">
    <source>
        <dbReference type="SAM" id="MobiDB-lite"/>
    </source>
</evidence>
<keyword evidence="3" id="KW-0496">Mitochondrion</keyword>
<evidence type="ECO:0000256" key="3">
    <source>
        <dbReference type="ARBA" id="ARBA00023128"/>
    </source>
</evidence>
<feature type="compositionally biased region" description="Polar residues" evidence="5">
    <location>
        <begin position="710"/>
        <end position="727"/>
    </location>
</feature>
<dbReference type="AlphaFoldDB" id="A0AAD9Q3U4"/>
<dbReference type="GO" id="GO:0047496">
    <property type="term" value="P:vesicle transport along microtubule"/>
    <property type="evidence" value="ECO:0007669"/>
    <property type="project" value="TreeGrafter"/>
</dbReference>
<dbReference type="EMBL" id="JARQWQ010000071">
    <property type="protein sequence ID" value="KAK2554235.1"/>
    <property type="molecule type" value="Genomic_DNA"/>
</dbReference>
<reference evidence="7" key="1">
    <citation type="journal article" date="2023" name="G3 (Bethesda)">
        <title>Whole genome assembly and annotation of the endangered Caribbean coral Acropora cervicornis.</title>
        <authorList>
            <person name="Selwyn J.D."/>
            <person name="Vollmer S.V."/>
        </authorList>
    </citation>
    <scope>NUCLEOTIDE SEQUENCE</scope>
    <source>
        <strain evidence="7">K2</strain>
    </source>
</reference>
<dbReference type="Pfam" id="PF04849">
    <property type="entry name" value="HAP1_N"/>
    <property type="match status" value="1"/>
</dbReference>
<feature type="coiled-coil region" evidence="4">
    <location>
        <begin position="41"/>
        <end position="177"/>
    </location>
</feature>
<dbReference type="InterPro" id="IPR051946">
    <property type="entry name" value="Intracell_Traff-Reg"/>
</dbReference>
<reference evidence="7" key="2">
    <citation type="journal article" date="2023" name="Science">
        <title>Genomic signatures of disease resistance in endangered staghorn corals.</title>
        <authorList>
            <person name="Vollmer S.V."/>
            <person name="Selwyn J.D."/>
            <person name="Despard B.A."/>
            <person name="Roesel C.L."/>
        </authorList>
    </citation>
    <scope>NUCLEOTIDE SEQUENCE</scope>
    <source>
        <strain evidence="7">K2</strain>
    </source>
</reference>
<dbReference type="PANTHER" id="PTHR15751">
    <property type="entry name" value="TRAFFICKING KINESIN-BINDING PROTEIN"/>
    <property type="match status" value="1"/>
</dbReference>
<feature type="compositionally biased region" description="Basic residues" evidence="5">
    <location>
        <begin position="248"/>
        <end position="259"/>
    </location>
</feature>
<dbReference type="PANTHER" id="PTHR15751:SF12">
    <property type="entry name" value="TRAFFICKING KINESIN-BINDING PROTEIN MILT"/>
    <property type="match status" value="1"/>
</dbReference>
<name>A0AAD9Q3U4_ACRCE</name>